<dbReference type="PANTHER" id="PTHR38662">
    <property type="entry name" value="COBALT TRANSPORT PROTEIN CBIN"/>
    <property type="match status" value="1"/>
</dbReference>
<organism evidence="12 13">
    <name type="scientific">Thiocapsa marina 5811</name>
    <dbReference type="NCBI Taxonomy" id="768671"/>
    <lineage>
        <taxon>Bacteria</taxon>
        <taxon>Pseudomonadati</taxon>
        <taxon>Pseudomonadota</taxon>
        <taxon>Gammaproteobacteria</taxon>
        <taxon>Chromatiales</taxon>
        <taxon>Chromatiaceae</taxon>
        <taxon>Thiocapsa</taxon>
    </lineage>
</organism>
<sequence length="120" mass="12785">MTRINLTLLGLVLALVLLPLILPVTGGLAEPFAGADGQAQDAVTQTHPDYQPWFEPLWKPPSGEIESLLFALQAALGAGLLGYYLGLRRGQSLSGSPALRGTRRRELDDHPQSAATDAPD</sequence>
<evidence type="ECO:0000256" key="1">
    <source>
        <dbReference type="ARBA" id="ARBA00022426"/>
    </source>
</evidence>
<evidence type="ECO:0000256" key="5">
    <source>
        <dbReference type="ARBA" id="ARBA00022692"/>
    </source>
</evidence>
<dbReference type="GO" id="GO:0015087">
    <property type="term" value="F:cobalt ion transmembrane transporter activity"/>
    <property type="evidence" value="ECO:0007669"/>
    <property type="project" value="UniProtKB-UniRule"/>
</dbReference>
<dbReference type="HAMAP" id="MF_00330">
    <property type="entry name" value="CbiN"/>
    <property type="match status" value="1"/>
</dbReference>
<keyword evidence="2 10" id="KW-0813">Transport</keyword>
<comment type="similarity">
    <text evidence="10">Belongs to the CbiN family.</text>
</comment>
<evidence type="ECO:0000256" key="10">
    <source>
        <dbReference type="HAMAP-Rule" id="MF_00330"/>
    </source>
</evidence>
<comment type="caution">
    <text evidence="10">Lacks conserved residue(s) required for the propagation of feature annotation.</text>
</comment>
<evidence type="ECO:0000256" key="9">
    <source>
        <dbReference type="ARBA" id="ARBA00023285"/>
    </source>
</evidence>
<keyword evidence="1 10" id="KW-0171">Cobalt transport</keyword>
<evidence type="ECO:0000313" key="12">
    <source>
        <dbReference type="EMBL" id="EGV19002.1"/>
    </source>
</evidence>
<evidence type="ECO:0000256" key="4">
    <source>
        <dbReference type="ARBA" id="ARBA00022573"/>
    </source>
</evidence>
<evidence type="ECO:0000256" key="3">
    <source>
        <dbReference type="ARBA" id="ARBA00022475"/>
    </source>
</evidence>
<comment type="subcellular location">
    <subcellularLocation>
        <location evidence="10">Cell membrane</location>
        <topology evidence="10">Multi-pass membrane protein</topology>
    </subcellularLocation>
</comment>
<dbReference type="STRING" id="768671.ThimaDRAFT_1806"/>
<keyword evidence="4 10" id="KW-0169">Cobalamin biosynthesis</keyword>
<keyword evidence="13" id="KW-1185">Reference proteome</keyword>
<proteinExistence type="inferred from homology"/>
<dbReference type="EMBL" id="AFWV01000005">
    <property type="protein sequence ID" value="EGV19002.1"/>
    <property type="molecule type" value="Genomic_DNA"/>
</dbReference>
<reference evidence="12 13" key="1">
    <citation type="submission" date="2011-06" db="EMBL/GenBank/DDBJ databases">
        <title>The draft genome of Thiocapsa marina 5811.</title>
        <authorList>
            <consortium name="US DOE Joint Genome Institute (JGI-PGF)"/>
            <person name="Lucas S."/>
            <person name="Han J."/>
            <person name="Cheng J.-F."/>
            <person name="Goodwin L."/>
            <person name="Pitluck S."/>
            <person name="Peters L."/>
            <person name="Land M.L."/>
            <person name="Hauser L."/>
            <person name="Vogl K."/>
            <person name="Liu Z."/>
            <person name="Imhoff J."/>
            <person name="Thiel V."/>
            <person name="Frigaard N.-U."/>
            <person name="Bryant D."/>
            <person name="Woyke T.J."/>
        </authorList>
    </citation>
    <scope>NUCLEOTIDE SEQUENCE [LARGE SCALE GENOMIC DNA]</scope>
    <source>
        <strain evidence="12 13">5811</strain>
    </source>
</reference>
<dbReference type="Pfam" id="PF02553">
    <property type="entry name" value="CbiN"/>
    <property type="match status" value="1"/>
</dbReference>
<keyword evidence="7 10" id="KW-0406">Ion transport</keyword>
<feature type="transmembrane region" description="Helical" evidence="10">
    <location>
        <begin position="67"/>
        <end position="86"/>
    </location>
</feature>
<dbReference type="AlphaFoldDB" id="F9UA54"/>
<dbReference type="UniPathway" id="UPA00148"/>
<dbReference type="RefSeq" id="WP_007192682.1">
    <property type="nucleotide sequence ID" value="NZ_AFWV01000005.1"/>
</dbReference>
<gene>
    <name evidence="10" type="primary">cbiN</name>
    <name evidence="12" type="ORF">ThimaDRAFT_1806</name>
</gene>
<evidence type="ECO:0000256" key="11">
    <source>
        <dbReference type="SAM" id="MobiDB-lite"/>
    </source>
</evidence>
<evidence type="ECO:0000256" key="7">
    <source>
        <dbReference type="ARBA" id="ARBA00023065"/>
    </source>
</evidence>
<dbReference type="InterPro" id="IPR003705">
    <property type="entry name" value="CbiN"/>
</dbReference>
<keyword evidence="9 10" id="KW-0170">Cobalt</keyword>
<dbReference type="PATRIC" id="fig|768671.3.peg.1920"/>
<dbReference type="GO" id="GO:0005886">
    <property type="term" value="C:plasma membrane"/>
    <property type="evidence" value="ECO:0007669"/>
    <property type="project" value="UniProtKB-SubCell"/>
</dbReference>
<keyword evidence="6 10" id="KW-1133">Transmembrane helix</keyword>
<keyword evidence="3 10" id="KW-1003">Cell membrane</keyword>
<dbReference type="eggNOG" id="COG1930">
    <property type="taxonomic scope" value="Bacteria"/>
</dbReference>
<keyword evidence="8 10" id="KW-0472">Membrane</keyword>
<comment type="function">
    <text evidence="10">Part of the energy-coupling factor (ECF) transporter complex CbiMNOQ involved in cobalt import.</text>
</comment>
<comment type="subunit">
    <text evidence="10">Forms an energy-coupling factor (ECF) transporter complex composed of an ATP-binding protein (A component, CbiO), a transmembrane protein (T component, CbiQ) and 2 possible substrate-capture proteins (S components, CbiM and CbiN) of unknown stoichimetry.</text>
</comment>
<dbReference type="PANTHER" id="PTHR38662:SF1">
    <property type="entry name" value="COBALT TRANSPORT PROTEIN CBIN"/>
    <property type="match status" value="1"/>
</dbReference>
<dbReference type="NCBIfam" id="NF002780">
    <property type="entry name" value="PRK02898.1"/>
    <property type="match status" value="1"/>
</dbReference>
<dbReference type="OrthoDB" id="1551318at2"/>
<keyword evidence="5 10" id="KW-0812">Transmembrane</keyword>
<dbReference type="Proteomes" id="UP000005459">
    <property type="component" value="Unassembled WGS sequence"/>
</dbReference>
<evidence type="ECO:0000313" key="13">
    <source>
        <dbReference type="Proteomes" id="UP000005459"/>
    </source>
</evidence>
<name>F9UA54_9GAMM</name>
<comment type="pathway">
    <text evidence="10">Cofactor biosynthesis; adenosylcobalamin biosynthesis.</text>
</comment>
<feature type="region of interest" description="Disordered" evidence="11">
    <location>
        <begin position="90"/>
        <end position="120"/>
    </location>
</feature>
<protein>
    <recommendedName>
        <fullName evidence="10">Cobalt transport protein CbiN</fullName>
    </recommendedName>
    <alternativeName>
        <fullName evidence="10">Energy-coupling factor transporter probable substrate-capture protein CbiN</fullName>
        <shortName evidence="10">ECF transporter S component CbiN</shortName>
    </alternativeName>
</protein>
<dbReference type="NCBIfam" id="TIGR01165">
    <property type="entry name" value="cbiN"/>
    <property type="match status" value="1"/>
</dbReference>
<accession>F9UA54</accession>
<evidence type="ECO:0000256" key="8">
    <source>
        <dbReference type="ARBA" id="ARBA00023136"/>
    </source>
</evidence>
<evidence type="ECO:0000256" key="2">
    <source>
        <dbReference type="ARBA" id="ARBA00022448"/>
    </source>
</evidence>
<dbReference type="GO" id="GO:0009236">
    <property type="term" value="P:cobalamin biosynthetic process"/>
    <property type="evidence" value="ECO:0007669"/>
    <property type="project" value="UniProtKB-UniRule"/>
</dbReference>
<evidence type="ECO:0000256" key="6">
    <source>
        <dbReference type="ARBA" id="ARBA00022989"/>
    </source>
</evidence>